<dbReference type="AlphaFoldDB" id="A0A095XZ26"/>
<dbReference type="SUPFAM" id="SSF53067">
    <property type="entry name" value="Actin-like ATPase domain"/>
    <property type="match status" value="1"/>
</dbReference>
<accession>A0A095XZ26</accession>
<evidence type="ECO:0008006" key="4">
    <source>
        <dbReference type="Google" id="ProtNLM"/>
    </source>
</evidence>
<organism evidence="2 3">
    <name type="scientific">Corynebacterium freneyi DNF00450</name>
    <dbReference type="NCBI Taxonomy" id="1287475"/>
    <lineage>
        <taxon>Bacteria</taxon>
        <taxon>Bacillati</taxon>
        <taxon>Actinomycetota</taxon>
        <taxon>Actinomycetes</taxon>
        <taxon>Mycobacteriales</taxon>
        <taxon>Corynebacteriaceae</taxon>
        <taxon>Corynebacterium</taxon>
    </lineage>
</organism>
<gene>
    <name evidence="2" type="ORF">HMPREF1650_11135</name>
</gene>
<comment type="caution">
    <text evidence="2">The sequence shown here is derived from an EMBL/GenBank/DDBJ whole genome shotgun (WGS) entry which is preliminary data.</text>
</comment>
<evidence type="ECO:0000256" key="1">
    <source>
        <dbReference type="ARBA" id="ARBA00006479"/>
    </source>
</evidence>
<dbReference type="Proteomes" id="UP000029548">
    <property type="component" value="Unassembled WGS sequence"/>
</dbReference>
<protein>
    <recommendedName>
        <fullName evidence="4">Crp/Fnr family transcriptional regulator</fullName>
    </recommendedName>
</protein>
<dbReference type="InterPro" id="IPR036388">
    <property type="entry name" value="WH-like_DNA-bd_sf"/>
</dbReference>
<comment type="similarity">
    <text evidence="1">Belongs to the ROK (NagC/XylR) family.</text>
</comment>
<reference evidence="2 3" key="1">
    <citation type="submission" date="2014-07" db="EMBL/GenBank/DDBJ databases">
        <authorList>
            <person name="McCorrison J."/>
            <person name="Sanka R."/>
            <person name="Torralba M."/>
            <person name="Gillis M."/>
            <person name="Haft D.H."/>
            <person name="Methe B."/>
            <person name="Sutton G."/>
            <person name="Nelson K.E."/>
        </authorList>
    </citation>
    <scope>NUCLEOTIDE SEQUENCE [LARGE SCALE GENOMIC DNA]</scope>
    <source>
        <strain evidence="2 3">DNF00450</strain>
    </source>
</reference>
<dbReference type="eggNOG" id="COG1846">
    <property type="taxonomic scope" value="Bacteria"/>
</dbReference>
<dbReference type="Pfam" id="PF00480">
    <property type="entry name" value="ROK"/>
    <property type="match status" value="1"/>
</dbReference>
<name>A0A095XZ26_9CORY</name>
<dbReference type="PANTHER" id="PTHR18964">
    <property type="entry name" value="ROK (REPRESSOR, ORF, KINASE) FAMILY"/>
    <property type="match status" value="1"/>
</dbReference>
<dbReference type="Gene3D" id="1.10.10.10">
    <property type="entry name" value="Winged helix-like DNA-binding domain superfamily/Winged helix DNA-binding domain"/>
    <property type="match status" value="1"/>
</dbReference>
<sequence>MAPTAAFRLPSSPAARLHHQIRLQWPITRPELAASTGLSQPTVARGVTALLDAGLVEERPDLITGTGAGRPRIPLAPAKSRWLHVGAHMGLHTTHIAIFDTVGRVLRETDLDLPLDAVAAEEAIDSIIAGIHRLRTGIARPLRTVGAALSGHVAADGTVTSRSYGWGRTDLVGMLSDGLGLPALAAPDVAAMAASELAATPLRADGERLPTSLYFYARELIGVAWTVDGAVHRPAHGDGSISHLRAPVSDLLGGETLKDAVGATGVLAAARDHGVRAETMADLIAAAQTNATARAILDERARILGLAVANVADIVDPAHVILAGAAFTDDAAGLRVAARTIADVSPVRRDIRVSRARGTITRDAARAVALDPLHSDPLSLA</sequence>
<dbReference type="PANTHER" id="PTHR18964:SF149">
    <property type="entry name" value="BIFUNCTIONAL UDP-N-ACETYLGLUCOSAMINE 2-EPIMERASE_N-ACETYLMANNOSAMINE KINASE"/>
    <property type="match status" value="1"/>
</dbReference>
<dbReference type="InterPro" id="IPR036390">
    <property type="entry name" value="WH_DNA-bd_sf"/>
</dbReference>
<dbReference type="EMBL" id="JRNE01000076">
    <property type="protein sequence ID" value="KGF15445.1"/>
    <property type="molecule type" value="Genomic_DNA"/>
</dbReference>
<evidence type="ECO:0000313" key="3">
    <source>
        <dbReference type="Proteomes" id="UP000029548"/>
    </source>
</evidence>
<dbReference type="InterPro" id="IPR043129">
    <property type="entry name" value="ATPase_NBD"/>
</dbReference>
<dbReference type="SUPFAM" id="SSF46785">
    <property type="entry name" value="Winged helix' DNA-binding domain"/>
    <property type="match status" value="1"/>
</dbReference>
<proteinExistence type="inferred from homology"/>
<evidence type="ECO:0000313" key="2">
    <source>
        <dbReference type="EMBL" id="KGF15445.1"/>
    </source>
</evidence>
<dbReference type="Gene3D" id="3.30.420.40">
    <property type="match status" value="2"/>
</dbReference>
<dbReference type="InterPro" id="IPR000600">
    <property type="entry name" value="ROK"/>
</dbReference>